<protein>
    <submittedName>
        <fullName evidence="5">AraC family transcriptional regulator</fullName>
    </submittedName>
</protein>
<evidence type="ECO:0000313" key="6">
    <source>
        <dbReference type="Proteomes" id="UP001319180"/>
    </source>
</evidence>
<dbReference type="InterPro" id="IPR046532">
    <property type="entry name" value="DUF6597"/>
</dbReference>
<evidence type="ECO:0000256" key="1">
    <source>
        <dbReference type="ARBA" id="ARBA00023015"/>
    </source>
</evidence>
<dbReference type="InterPro" id="IPR050204">
    <property type="entry name" value="AraC_XylS_family_regulators"/>
</dbReference>
<dbReference type="Gene3D" id="1.10.10.60">
    <property type="entry name" value="Homeodomain-like"/>
    <property type="match status" value="1"/>
</dbReference>
<dbReference type="PANTHER" id="PTHR46796">
    <property type="entry name" value="HTH-TYPE TRANSCRIPTIONAL ACTIVATOR RHAS-RELATED"/>
    <property type="match status" value="1"/>
</dbReference>
<evidence type="ECO:0000313" key="5">
    <source>
        <dbReference type="EMBL" id="MBT1687364.1"/>
    </source>
</evidence>
<keyword evidence="1" id="KW-0805">Transcription regulation</keyword>
<dbReference type="SMART" id="SM00342">
    <property type="entry name" value="HTH_ARAC"/>
    <property type="match status" value="1"/>
</dbReference>
<keyword evidence="6" id="KW-1185">Reference proteome</keyword>
<dbReference type="GO" id="GO:0003700">
    <property type="term" value="F:DNA-binding transcription factor activity"/>
    <property type="evidence" value="ECO:0007669"/>
    <property type="project" value="InterPro"/>
</dbReference>
<keyword evidence="2" id="KW-0238">DNA-binding</keyword>
<sequence length="290" mass="33791">MILKDFAPHPSLREFVRCYRIVHFDFVKMPEPVFKAYAPRPEVCLHFFLRERELVQLGNGPKMDYKFPVVLAGQQTSVINRYLQGKNFITFNIVFQPTALFRLTGISSFELTDKYLDAEQIFSATIRLVLEQLQSAVSYDQMILIADRFMNAVARHARKDAHRLDAVSRLMINSGGKASLDWLAAESCLSSKQFTRKFYERTGVNPKTYLRIVRFTKAFNIKNAYPDRDWLQIAFDCGYFDYQHLIKDYKEFTKHTPNDFHRLESNSPERRLGLASEIYKSRAESPVFPG</sequence>
<gene>
    <name evidence="5" type="ORF">KK078_12405</name>
</gene>
<proteinExistence type="predicted"/>
<dbReference type="RefSeq" id="WP_254090595.1">
    <property type="nucleotide sequence ID" value="NZ_JAHESC010000016.1"/>
</dbReference>
<evidence type="ECO:0000256" key="3">
    <source>
        <dbReference type="ARBA" id="ARBA00023163"/>
    </source>
</evidence>
<dbReference type="Proteomes" id="UP001319180">
    <property type="component" value="Unassembled WGS sequence"/>
</dbReference>
<name>A0AAP2GDI1_9BACT</name>
<evidence type="ECO:0000259" key="4">
    <source>
        <dbReference type="PROSITE" id="PS01124"/>
    </source>
</evidence>
<dbReference type="InterPro" id="IPR018060">
    <property type="entry name" value="HTH_AraC"/>
</dbReference>
<dbReference type="PROSITE" id="PS01124">
    <property type="entry name" value="HTH_ARAC_FAMILY_2"/>
    <property type="match status" value="1"/>
</dbReference>
<comment type="caution">
    <text evidence="5">The sequence shown here is derived from an EMBL/GenBank/DDBJ whole genome shotgun (WGS) entry which is preliminary data.</text>
</comment>
<dbReference type="Pfam" id="PF20240">
    <property type="entry name" value="DUF6597"/>
    <property type="match status" value="1"/>
</dbReference>
<dbReference type="PANTHER" id="PTHR46796:SF13">
    <property type="entry name" value="HTH-TYPE TRANSCRIPTIONAL ACTIVATOR RHAS"/>
    <property type="match status" value="1"/>
</dbReference>
<organism evidence="5 6">
    <name type="scientific">Dawidia soli</name>
    <dbReference type="NCBI Taxonomy" id="2782352"/>
    <lineage>
        <taxon>Bacteria</taxon>
        <taxon>Pseudomonadati</taxon>
        <taxon>Bacteroidota</taxon>
        <taxon>Cytophagia</taxon>
        <taxon>Cytophagales</taxon>
        <taxon>Chryseotaleaceae</taxon>
        <taxon>Dawidia</taxon>
    </lineage>
</organism>
<accession>A0AAP2GDI1</accession>
<keyword evidence="3" id="KW-0804">Transcription</keyword>
<dbReference type="Pfam" id="PF12833">
    <property type="entry name" value="HTH_18"/>
    <property type="match status" value="1"/>
</dbReference>
<feature type="domain" description="HTH araC/xylS-type" evidence="4">
    <location>
        <begin position="162"/>
        <end position="263"/>
    </location>
</feature>
<evidence type="ECO:0000256" key="2">
    <source>
        <dbReference type="ARBA" id="ARBA00023125"/>
    </source>
</evidence>
<dbReference type="EMBL" id="JAHESC010000016">
    <property type="protein sequence ID" value="MBT1687364.1"/>
    <property type="molecule type" value="Genomic_DNA"/>
</dbReference>
<reference evidence="5 6" key="1">
    <citation type="submission" date="2021-05" db="EMBL/GenBank/DDBJ databases">
        <title>A Polyphasic approach of four new species of the genus Ohtaekwangia: Ohtaekwangia histidinii sp. nov., Ohtaekwangia cretensis sp. nov., Ohtaekwangia indiensis sp. nov., Ohtaekwangia reichenbachii sp. nov. from diverse environment.</title>
        <authorList>
            <person name="Octaviana S."/>
        </authorList>
    </citation>
    <scope>NUCLEOTIDE SEQUENCE [LARGE SCALE GENOMIC DNA]</scope>
    <source>
        <strain evidence="5 6">PWU37</strain>
    </source>
</reference>
<dbReference type="GO" id="GO:0043565">
    <property type="term" value="F:sequence-specific DNA binding"/>
    <property type="evidence" value="ECO:0007669"/>
    <property type="project" value="InterPro"/>
</dbReference>
<dbReference type="AlphaFoldDB" id="A0AAP2GDI1"/>